<dbReference type="GO" id="GO:0006515">
    <property type="term" value="P:protein quality control for misfolded or incompletely synthesized proteins"/>
    <property type="evidence" value="ECO:0007669"/>
    <property type="project" value="UniProtKB-UniRule"/>
</dbReference>
<comment type="function">
    <text evidence="7">Catalyzes the release of premature peptidyl moieties from peptidyl-tRNA molecules trapped in stalled 50S ribosomal subunits, and thus maintains levels of free tRNAs and 50S ribosomes.</text>
</comment>
<dbReference type="PANTHER" id="PTHR17224:SF1">
    <property type="entry name" value="PEPTIDYL-TRNA HYDROLASE"/>
    <property type="match status" value="1"/>
</dbReference>
<evidence type="ECO:0000313" key="11">
    <source>
        <dbReference type="Proteomes" id="UP000683507"/>
    </source>
</evidence>
<dbReference type="Proteomes" id="UP000683507">
    <property type="component" value="Chromosome"/>
</dbReference>
<reference evidence="10" key="1">
    <citation type="submission" date="2021-04" db="EMBL/GenBank/DDBJ databases">
        <authorList>
            <person name="Rodrigo-Torres L."/>
            <person name="Arahal R. D."/>
            <person name="Lucena T."/>
        </authorList>
    </citation>
    <scope>NUCLEOTIDE SEQUENCE</scope>
    <source>
        <strain evidence="10">AS29M-1</strain>
    </source>
</reference>
<dbReference type="EMBL" id="OU015584">
    <property type="protein sequence ID" value="CAG5078613.1"/>
    <property type="molecule type" value="Genomic_DNA"/>
</dbReference>
<feature type="site" description="Discriminates between blocked and unblocked aminoacyl-tRNA" evidence="7">
    <location>
        <position position="10"/>
    </location>
</feature>
<accession>A0A916NFI3</accession>
<dbReference type="AlphaFoldDB" id="A0A916NFI3"/>
<comment type="function">
    <text evidence="7">Hydrolyzes ribosome-free peptidyl-tRNAs (with 1 or more amino acids incorporated), which drop off the ribosome during protein synthesis, or as a result of ribosome stalling.</text>
</comment>
<evidence type="ECO:0000256" key="7">
    <source>
        <dbReference type="HAMAP-Rule" id="MF_00083"/>
    </source>
</evidence>
<comment type="similarity">
    <text evidence="5 7 9">Belongs to the PTH family.</text>
</comment>
<dbReference type="InterPro" id="IPR001328">
    <property type="entry name" value="Pept_tRNA_hydro"/>
</dbReference>
<dbReference type="PROSITE" id="PS01195">
    <property type="entry name" value="PEPT_TRNA_HYDROL_1"/>
    <property type="match status" value="1"/>
</dbReference>
<evidence type="ECO:0000256" key="1">
    <source>
        <dbReference type="ARBA" id="ARBA00013260"/>
    </source>
</evidence>
<feature type="binding site" evidence="7">
    <location>
        <position position="112"/>
    </location>
    <ligand>
        <name>tRNA</name>
        <dbReference type="ChEBI" id="CHEBI:17843"/>
    </ligand>
</feature>
<dbReference type="HAMAP" id="MF_00083">
    <property type="entry name" value="Pept_tRNA_hydro_bact"/>
    <property type="match status" value="1"/>
</dbReference>
<keyword evidence="11" id="KW-1185">Reference proteome</keyword>
<gene>
    <name evidence="7 10" type="primary">pth</name>
    <name evidence="10" type="ORF">CRYO30217_00721</name>
</gene>
<evidence type="ECO:0000256" key="6">
    <source>
        <dbReference type="ARBA" id="ARBA00050038"/>
    </source>
</evidence>
<feature type="site" description="Stabilizes the basic form of H active site to accept a proton" evidence="7">
    <location>
        <position position="91"/>
    </location>
</feature>
<keyword evidence="3 7" id="KW-0378">Hydrolase</keyword>
<keyword evidence="2 7" id="KW-0820">tRNA-binding</keyword>
<dbReference type="GO" id="GO:0004045">
    <property type="term" value="F:peptidyl-tRNA hydrolase activity"/>
    <property type="evidence" value="ECO:0007669"/>
    <property type="project" value="UniProtKB-UniRule"/>
</dbReference>
<sequence length="187" mass="21037">MKYLIVGLGNPGEKYEMTRHNIGFKTLDVLARASNVVFEPNKLADTCIVKHKGRTLHLIKPTTFMNLSGKAVNYYMHQEKIKVENLLIVTDDIALPFGTLRMKPKGSDGGHNGLKDIQKVLGSSKYPRLRFGIGSDFLKGQQVDYVLGDWTLEEQMKLPERVSVACEMILSFATIGLDRTMNSYNNK</sequence>
<feature type="binding site" evidence="7">
    <location>
        <position position="15"/>
    </location>
    <ligand>
        <name>tRNA</name>
        <dbReference type="ChEBI" id="CHEBI:17843"/>
    </ligand>
</feature>
<evidence type="ECO:0000313" key="10">
    <source>
        <dbReference type="EMBL" id="CAG5078613.1"/>
    </source>
</evidence>
<dbReference type="InterPro" id="IPR036416">
    <property type="entry name" value="Pept_tRNA_hydro_sf"/>
</dbReference>
<feature type="binding site" evidence="7">
    <location>
        <position position="66"/>
    </location>
    <ligand>
        <name>tRNA</name>
        <dbReference type="ChEBI" id="CHEBI:17843"/>
    </ligand>
</feature>
<evidence type="ECO:0000256" key="8">
    <source>
        <dbReference type="RuleBase" id="RU000673"/>
    </source>
</evidence>
<dbReference type="EC" id="3.1.1.29" evidence="1 7"/>
<dbReference type="GO" id="GO:0000049">
    <property type="term" value="F:tRNA binding"/>
    <property type="evidence" value="ECO:0007669"/>
    <property type="project" value="UniProtKB-UniRule"/>
</dbReference>
<dbReference type="NCBIfam" id="TIGR00447">
    <property type="entry name" value="pth"/>
    <property type="match status" value="1"/>
</dbReference>
<dbReference type="SUPFAM" id="SSF53178">
    <property type="entry name" value="Peptidyl-tRNA hydrolase-like"/>
    <property type="match status" value="1"/>
</dbReference>
<keyword evidence="4 7" id="KW-0694">RNA-binding</keyword>
<dbReference type="GO" id="GO:0072344">
    <property type="term" value="P:rescue of stalled ribosome"/>
    <property type="evidence" value="ECO:0007669"/>
    <property type="project" value="UniProtKB-UniRule"/>
</dbReference>
<feature type="active site" description="Proton acceptor" evidence="7">
    <location>
        <position position="20"/>
    </location>
</feature>
<comment type="subcellular location">
    <subcellularLocation>
        <location evidence="7">Cytoplasm</location>
    </subcellularLocation>
</comment>
<dbReference type="PANTHER" id="PTHR17224">
    <property type="entry name" value="PEPTIDYL-TRNA HYDROLASE"/>
    <property type="match status" value="1"/>
</dbReference>
<dbReference type="FunFam" id="3.40.50.1470:FF:000001">
    <property type="entry name" value="Peptidyl-tRNA hydrolase"/>
    <property type="match status" value="1"/>
</dbReference>
<evidence type="ECO:0000256" key="9">
    <source>
        <dbReference type="RuleBase" id="RU004320"/>
    </source>
</evidence>
<proteinExistence type="inferred from homology"/>
<dbReference type="Gene3D" id="3.40.50.1470">
    <property type="entry name" value="Peptidyl-tRNA hydrolase"/>
    <property type="match status" value="1"/>
</dbReference>
<evidence type="ECO:0000256" key="5">
    <source>
        <dbReference type="ARBA" id="ARBA00038063"/>
    </source>
</evidence>
<evidence type="ECO:0000256" key="3">
    <source>
        <dbReference type="ARBA" id="ARBA00022801"/>
    </source>
</evidence>
<dbReference type="CDD" id="cd00462">
    <property type="entry name" value="PTH"/>
    <property type="match status" value="1"/>
</dbReference>
<dbReference type="InterPro" id="IPR018171">
    <property type="entry name" value="Pept_tRNA_hydro_CS"/>
</dbReference>
<comment type="subunit">
    <text evidence="7">Monomer.</text>
</comment>
<organism evidence="10 11">
    <name type="scientific">Parvicella tangerina</name>
    <dbReference type="NCBI Taxonomy" id="2829795"/>
    <lineage>
        <taxon>Bacteria</taxon>
        <taxon>Pseudomonadati</taxon>
        <taxon>Bacteroidota</taxon>
        <taxon>Flavobacteriia</taxon>
        <taxon>Flavobacteriales</taxon>
        <taxon>Parvicellaceae</taxon>
        <taxon>Parvicella</taxon>
    </lineage>
</organism>
<evidence type="ECO:0000256" key="4">
    <source>
        <dbReference type="ARBA" id="ARBA00022884"/>
    </source>
</evidence>
<evidence type="ECO:0000256" key="2">
    <source>
        <dbReference type="ARBA" id="ARBA00022555"/>
    </source>
</evidence>
<name>A0A916NFI3_9FLAO</name>
<feature type="binding site" evidence="7">
    <location>
        <position position="64"/>
    </location>
    <ligand>
        <name>tRNA</name>
        <dbReference type="ChEBI" id="CHEBI:17843"/>
    </ligand>
</feature>
<keyword evidence="7" id="KW-0963">Cytoplasm</keyword>
<protein>
    <recommendedName>
        <fullName evidence="6 7">Peptidyl-tRNA hydrolase</fullName>
        <shortName evidence="7">Pth</shortName>
        <ecNumber evidence="1 7">3.1.1.29</ecNumber>
    </recommendedName>
</protein>
<comment type="catalytic activity">
    <reaction evidence="7 8">
        <text>an N-acyl-L-alpha-aminoacyl-tRNA + H2O = an N-acyl-L-amino acid + a tRNA + H(+)</text>
        <dbReference type="Rhea" id="RHEA:54448"/>
        <dbReference type="Rhea" id="RHEA-COMP:10123"/>
        <dbReference type="Rhea" id="RHEA-COMP:13883"/>
        <dbReference type="ChEBI" id="CHEBI:15377"/>
        <dbReference type="ChEBI" id="CHEBI:15378"/>
        <dbReference type="ChEBI" id="CHEBI:59874"/>
        <dbReference type="ChEBI" id="CHEBI:78442"/>
        <dbReference type="ChEBI" id="CHEBI:138191"/>
        <dbReference type="EC" id="3.1.1.29"/>
    </reaction>
</comment>
<dbReference type="KEGG" id="ptan:CRYO30217_00721"/>
<dbReference type="GO" id="GO:0005737">
    <property type="term" value="C:cytoplasm"/>
    <property type="evidence" value="ECO:0007669"/>
    <property type="project" value="UniProtKB-SubCell"/>
</dbReference>
<dbReference type="RefSeq" id="WP_258540948.1">
    <property type="nucleotide sequence ID" value="NZ_OU015584.1"/>
</dbReference>
<dbReference type="Pfam" id="PF01195">
    <property type="entry name" value="Pept_tRNA_hydro"/>
    <property type="match status" value="1"/>
</dbReference>
<dbReference type="PROSITE" id="PS01196">
    <property type="entry name" value="PEPT_TRNA_HYDROL_2"/>
    <property type="match status" value="1"/>
</dbReference>